<accession>X0UE68</accession>
<dbReference type="AlphaFoldDB" id="X0UE68"/>
<name>X0UE68_9ZZZZ</name>
<feature type="non-terminal residue" evidence="1">
    <location>
        <position position="1"/>
    </location>
</feature>
<proteinExistence type="predicted"/>
<gene>
    <name evidence="1" type="ORF">S01H1_23588</name>
</gene>
<evidence type="ECO:0000313" key="1">
    <source>
        <dbReference type="EMBL" id="GAF98697.1"/>
    </source>
</evidence>
<feature type="non-terminal residue" evidence="1">
    <location>
        <position position="131"/>
    </location>
</feature>
<protein>
    <submittedName>
        <fullName evidence="1">Uncharacterized protein</fullName>
    </submittedName>
</protein>
<reference evidence="1" key="1">
    <citation type="journal article" date="2014" name="Front. Microbiol.">
        <title>High frequency of phylogenetically diverse reductive dehalogenase-homologous genes in deep subseafloor sedimentary metagenomes.</title>
        <authorList>
            <person name="Kawai M."/>
            <person name="Futagami T."/>
            <person name="Toyoda A."/>
            <person name="Takaki Y."/>
            <person name="Nishi S."/>
            <person name="Hori S."/>
            <person name="Arai W."/>
            <person name="Tsubouchi T."/>
            <person name="Morono Y."/>
            <person name="Uchiyama I."/>
            <person name="Ito T."/>
            <person name="Fujiyama A."/>
            <person name="Inagaki F."/>
            <person name="Takami H."/>
        </authorList>
    </citation>
    <scope>NUCLEOTIDE SEQUENCE</scope>
    <source>
        <strain evidence="1">Expedition CK06-06</strain>
    </source>
</reference>
<dbReference type="EMBL" id="BARS01013674">
    <property type="protein sequence ID" value="GAF98697.1"/>
    <property type="molecule type" value="Genomic_DNA"/>
</dbReference>
<organism evidence="1">
    <name type="scientific">marine sediment metagenome</name>
    <dbReference type="NCBI Taxonomy" id="412755"/>
    <lineage>
        <taxon>unclassified sequences</taxon>
        <taxon>metagenomes</taxon>
        <taxon>ecological metagenomes</taxon>
    </lineage>
</organism>
<comment type="caution">
    <text evidence="1">The sequence shown here is derived from an EMBL/GenBank/DDBJ whole genome shotgun (WGS) entry which is preliminary data.</text>
</comment>
<sequence length="131" mass="14411">TDLMTVAPAVPDMIGSTLPRIGPQVLPERHLADAMEVIASRLGYAPAMPWQYHAAANLTALSDQRTVAGDRRFQSIEGAVVVSRQCGKTDLAERRALLGLFMGQLVLHTAHNLSLPLETFEKLVDRFQQMM</sequence>